<protein>
    <submittedName>
        <fullName evidence="1">Uncharacterized protein</fullName>
    </submittedName>
</protein>
<reference evidence="2" key="1">
    <citation type="submission" date="2017-12" db="EMBL/GenBank/DDBJ databases">
        <authorList>
            <person name="Diaz M."/>
        </authorList>
    </citation>
    <scope>NUCLEOTIDE SEQUENCE [LARGE SCALE GENOMIC DNA]</scope>
    <source>
        <strain evidence="2">FI11154</strain>
    </source>
</reference>
<dbReference type="AlphaFoldDB" id="A0A2P9HNS8"/>
<accession>A0A2P9HNS8</accession>
<evidence type="ECO:0000313" key="1">
    <source>
        <dbReference type="EMBL" id="SPL65490.1"/>
    </source>
</evidence>
<organism evidence="1 2">
    <name type="scientific">Ochrobactrum soli</name>
    <dbReference type="NCBI Taxonomy" id="2448455"/>
    <lineage>
        <taxon>Bacteria</taxon>
        <taxon>Pseudomonadati</taxon>
        <taxon>Pseudomonadota</taxon>
        <taxon>Alphaproteobacteria</taxon>
        <taxon>Hyphomicrobiales</taxon>
        <taxon>Brucellaceae</taxon>
        <taxon>Brucella/Ochrobactrum group</taxon>
        <taxon>Ochrobactrum</taxon>
    </lineage>
</organism>
<dbReference type="EMBL" id="OOFM01000005">
    <property type="protein sequence ID" value="SPL65490.1"/>
    <property type="molecule type" value="Genomic_DNA"/>
</dbReference>
<proteinExistence type="predicted"/>
<dbReference type="Proteomes" id="UP000246073">
    <property type="component" value="Unassembled WGS sequence"/>
</dbReference>
<dbReference type="PROSITE" id="PS51257">
    <property type="entry name" value="PROKAR_LIPOPROTEIN"/>
    <property type="match status" value="1"/>
</dbReference>
<name>A0A2P9HNS8_9HYPH</name>
<gene>
    <name evidence="1" type="ORF">OHAE_1357</name>
</gene>
<sequence length="48" mass="5706">MKWHFEQFPIAFRQNVSIHYFATSFGGIACEFHNNYTQNYYATHLAFG</sequence>
<evidence type="ECO:0000313" key="2">
    <source>
        <dbReference type="Proteomes" id="UP000246073"/>
    </source>
</evidence>